<dbReference type="EMBL" id="JADIXZ010000004">
    <property type="protein sequence ID" value="MBK6301213.1"/>
    <property type="molecule type" value="Genomic_DNA"/>
</dbReference>
<dbReference type="Proteomes" id="UP000718281">
    <property type="component" value="Unassembled WGS sequence"/>
</dbReference>
<organism evidence="3 4">
    <name type="scientific">Candidatus Phosphoribacter hodrii</name>
    <dbReference type="NCBI Taxonomy" id="2953743"/>
    <lineage>
        <taxon>Bacteria</taxon>
        <taxon>Bacillati</taxon>
        <taxon>Actinomycetota</taxon>
        <taxon>Actinomycetes</taxon>
        <taxon>Micrococcales</taxon>
        <taxon>Dermatophilaceae</taxon>
        <taxon>Candidatus Phosphoribacter</taxon>
    </lineage>
</organism>
<protein>
    <submittedName>
        <fullName evidence="3">PadR family transcriptional regulator</fullName>
    </submittedName>
</protein>
<proteinExistence type="predicted"/>
<dbReference type="InterPro" id="IPR036388">
    <property type="entry name" value="WH-like_DNA-bd_sf"/>
</dbReference>
<dbReference type="Gene3D" id="1.10.10.10">
    <property type="entry name" value="Winged helix-like DNA-binding domain superfamily/Winged helix DNA-binding domain"/>
    <property type="match status" value="1"/>
</dbReference>
<dbReference type="Pfam" id="PF03551">
    <property type="entry name" value="PadR"/>
    <property type="match status" value="1"/>
</dbReference>
<dbReference type="InterPro" id="IPR036390">
    <property type="entry name" value="WH_DNA-bd_sf"/>
</dbReference>
<sequence>MARSSQTHLAVLGALSVEPMTGYAVRAAITQTLGHFWSESFGQIYPTLTELTARGEIRPTEPGRTSGSRFELTAAGRSRLRELLAEPAAVSPPRNGLLLRLFLGGQLGSAHCRALVQESADRASAMLAGYATIRTETEAEIAAARAANDDTAAASAAYRLLTLSAGEYAAHAHLAWAAETLATLATLPELAETP</sequence>
<dbReference type="Gene3D" id="6.10.140.190">
    <property type="match status" value="1"/>
</dbReference>
<dbReference type="SUPFAM" id="SSF46785">
    <property type="entry name" value="Winged helix' DNA-binding domain"/>
    <property type="match status" value="1"/>
</dbReference>
<dbReference type="InterPro" id="IPR005149">
    <property type="entry name" value="Tscrpt_reg_PadR_N"/>
</dbReference>
<gene>
    <name evidence="3" type="ORF">IPF40_09230</name>
</gene>
<dbReference type="Pfam" id="PF10400">
    <property type="entry name" value="Vir_act_alpha_C"/>
    <property type="match status" value="1"/>
</dbReference>
<evidence type="ECO:0000313" key="3">
    <source>
        <dbReference type="EMBL" id="MBK6301213.1"/>
    </source>
</evidence>
<dbReference type="AlphaFoldDB" id="A0A934X6J1"/>
<evidence type="ECO:0000313" key="4">
    <source>
        <dbReference type="Proteomes" id="UP000718281"/>
    </source>
</evidence>
<feature type="domain" description="Transcription regulator PadR N-terminal" evidence="1">
    <location>
        <begin position="11"/>
        <end position="82"/>
    </location>
</feature>
<dbReference type="InterPro" id="IPR018309">
    <property type="entry name" value="Tscrpt_reg_PadR_C"/>
</dbReference>
<dbReference type="PANTHER" id="PTHR43252:SF6">
    <property type="entry name" value="NEGATIVE TRANSCRIPTION REGULATOR PADR"/>
    <property type="match status" value="1"/>
</dbReference>
<reference evidence="3 4" key="1">
    <citation type="submission" date="2020-10" db="EMBL/GenBank/DDBJ databases">
        <title>Connecting structure to function with the recovery of over 1000 high-quality activated sludge metagenome-assembled genomes encoding full-length rRNA genes using long-read sequencing.</title>
        <authorList>
            <person name="Singleton C.M."/>
            <person name="Petriglieri F."/>
            <person name="Kristensen J.M."/>
            <person name="Kirkegaard R.H."/>
            <person name="Michaelsen T.Y."/>
            <person name="Andersen M.H."/>
            <person name="Karst S.M."/>
            <person name="Dueholm M.S."/>
            <person name="Nielsen P.H."/>
            <person name="Albertsen M."/>
        </authorList>
    </citation>
    <scope>NUCLEOTIDE SEQUENCE [LARGE SCALE GENOMIC DNA]</scope>
    <source>
        <strain evidence="3">AalE_18-Q3-R2-46_BAT3C.188</strain>
    </source>
</reference>
<feature type="domain" description="Transcription regulator PadR C-terminal" evidence="2">
    <location>
        <begin position="94"/>
        <end position="184"/>
    </location>
</feature>
<evidence type="ECO:0000259" key="1">
    <source>
        <dbReference type="Pfam" id="PF03551"/>
    </source>
</evidence>
<comment type="caution">
    <text evidence="3">The sequence shown here is derived from an EMBL/GenBank/DDBJ whole genome shotgun (WGS) entry which is preliminary data.</text>
</comment>
<accession>A0A934X6J1</accession>
<dbReference type="PANTHER" id="PTHR43252">
    <property type="entry name" value="TRANSCRIPTIONAL REGULATOR YQJI"/>
    <property type="match status" value="1"/>
</dbReference>
<name>A0A934X6J1_9MICO</name>
<evidence type="ECO:0000259" key="2">
    <source>
        <dbReference type="Pfam" id="PF10400"/>
    </source>
</evidence>